<feature type="binding site" evidence="8">
    <location>
        <position position="248"/>
    </location>
    <ligand>
        <name>NADP(+)</name>
        <dbReference type="ChEBI" id="CHEBI:58349"/>
    </ligand>
</feature>
<dbReference type="GO" id="GO:0009073">
    <property type="term" value="P:aromatic amino acid family biosynthetic process"/>
    <property type="evidence" value="ECO:0007669"/>
    <property type="project" value="UniProtKB-KW"/>
</dbReference>
<dbReference type="GO" id="GO:0004764">
    <property type="term" value="F:shikimate 3-dehydrogenase (NADP+) activity"/>
    <property type="evidence" value="ECO:0007669"/>
    <property type="project" value="UniProtKB-UniRule"/>
</dbReference>
<feature type="domain" description="SDH C-terminal" evidence="11">
    <location>
        <begin position="248"/>
        <end position="277"/>
    </location>
</feature>
<dbReference type="HAMAP" id="MF_00222">
    <property type="entry name" value="Shikimate_DH_AroE"/>
    <property type="match status" value="1"/>
</dbReference>
<evidence type="ECO:0000256" key="2">
    <source>
        <dbReference type="ARBA" id="ARBA00012962"/>
    </source>
</evidence>
<comment type="subunit">
    <text evidence="8">Homodimer.</text>
</comment>
<dbReference type="Proteomes" id="UP000824260">
    <property type="component" value="Unassembled WGS sequence"/>
</dbReference>
<evidence type="ECO:0000313" key="13">
    <source>
        <dbReference type="Proteomes" id="UP000824260"/>
    </source>
</evidence>
<reference evidence="12" key="2">
    <citation type="journal article" date="2021" name="PeerJ">
        <title>Extensive microbial diversity within the chicken gut microbiome revealed by metagenomics and culture.</title>
        <authorList>
            <person name="Gilroy R."/>
            <person name="Ravi A."/>
            <person name="Getino M."/>
            <person name="Pursley I."/>
            <person name="Horton D.L."/>
            <person name="Alikhan N.F."/>
            <person name="Baker D."/>
            <person name="Gharbi K."/>
            <person name="Hall N."/>
            <person name="Watson M."/>
            <person name="Adriaenssens E.M."/>
            <person name="Foster-Nyarko E."/>
            <person name="Jarju S."/>
            <person name="Secka A."/>
            <person name="Antonio M."/>
            <person name="Oren A."/>
            <person name="Chaudhuri R.R."/>
            <person name="La Ragione R."/>
            <person name="Hildebrand F."/>
            <person name="Pallen M.J."/>
        </authorList>
    </citation>
    <scope>NUCLEOTIDE SEQUENCE</scope>
    <source>
        <strain evidence="12">ChiSjej6B24-2974</strain>
    </source>
</reference>
<dbReference type="PANTHER" id="PTHR21089">
    <property type="entry name" value="SHIKIMATE DEHYDROGENASE"/>
    <property type="match status" value="1"/>
</dbReference>
<comment type="caution">
    <text evidence="8">Lacks conserved residue(s) required for the propagation of feature annotation.</text>
</comment>
<comment type="pathway">
    <text evidence="1 8">Metabolic intermediate biosynthesis; chorismate biosynthesis; chorismate from D-erythrose 4-phosphate and phosphoenolpyruvate: step 4/7.</text>
</comment>
<feature type="binding site" evidence="8">
    <location>
        <position position="107"/>
    </location>
    <ligand>
        <name>shikimate</name>
        <dbReference type="ChEBI" id="CHEBI:36208"/>
    </ligand>
</feature>
<protein>
    <recommendedName>
        <fullName evidence="2 8">Shikimate dehydrogenase (NADP(+))</fullName>
        <shortName evidence="8">SDH</shortName>
        <ecNumber evidence="2 8">1.1.1.25</ecNumber>
    </recommendedName>
</protein>
<feature type="binding site" evidence="8">
    <location>
        <position position="255"/>
    </location>
    <ligand>
        <name>shikimate</name>
        <dbReference type="ChEBI" id="CHEBI:36208"/>
    </ligand>
</feature>
<comment type="similarity">
    <text evidence="8">Belongs to the shikimate dehydrogenase family.</text>
</comment>
<dbReference type="GO" id="GO:0009423">
    <property type="term" value="P:chorismate biosynthetic process"/>
    <property type="evidence" value="ECO:0007669"/>
    <property type="project" value="UniProtKB-UniRule"/>
</dbReference>
<dbReference type="PANTHER" id="PTHR21089:SF1">
    <property type="entry name" value="BIFUNCTIONAL 3-DEHYDROQUINATE DEHYDRATASE_SHIKIMATE DEHYDROGENASE, CHLOROPLASTIC"/>
    <property type="match status" value="1"/>
</dbReference>
<evidence type="ECO:0000259" key="10">
    <source>
        <dbReference type="Pfam" id="PF08501"/>
    </source>
</evidence>
<gene>
    <name evidence="8 12" type="primary">aroE</name>
    <name evidence="12" type="ORF">IAA52_12585</name>
</gene>
<evidence type="ECO:0000259" key="9">
    <source>
        <dbReference type="Pfam" id="PF01488"/>
    </source>
</evidence>
<dbReference type="GO" id="GO:0019632">
    <property type="term" value="P:shikimate metabolic process"/>
    <property type="evidence" value="ECO:0007669"/>
    <property type="project" value="InterPro"/>
</dbReference>
<keyword evidence="4 8" id="KW-0521">NADP</keyword>
<dbReference type="SUPFAM" id="SSF51735">
    <property type="entry name" value="NAD(P)-binding Rossmann-fold domains"/>
    <property type="match status" value="1"/>
</dbReference>
<dbReference type="CDD" id="cd01065">
    <property type="entry name" value="NAD_bind_Shikimate_DH"/>
    <property type="match status" value="1"/>
</dbReference>
<dbReference type="EMBL" id="DVFZ01000117">
    <property type="protein sequence ID" value="HIQ83921.1"/>
    <property type="molecule type" value="Genomic_DNA"/>
</dbReference>
<dbReference type="InterPro" id="IPR011342">
    <property type="entry name" value="Shikimate_DH"/>
</dbReference>
<reference evidence="12" key="1">
    <citation type="submission" date="2020-10" db="EMBL/GenBank/DDBJ databases">
        <authorList>
            <person name="Gilroy R."/>
        </authorList>
    </citation>
    <scope>NUCLEOTIDE SEQUENCE</scope>
    <source>
        <strain evidence="12">ChiSjej6B24-2974</strain>
    </source>
</reference>
<feature type="binding site" evidence="8">
    <location>
        <position position="92"/>
    </location>
    <ligand>
        <name>shikimate</name>
        <dbReference type="ChEBI" id="CHEBI:36208"/>
    </ligand>
</feature>
<dbReference type="InterPro" id="IPR006151">
    <property type="entry name" value="Shikm_DH/Glu-tRNA_Rdtase"/>
</dbReference>
<evidence type="ECO:0000313" key="12">
    <source>
        <dbReference type="EMBL" id="HIQ83921.1"/>
    </source>
</evidence>
<comment type="catalytic activity">
    <reaction evidence="7 8">
        <text>shikimate + NADP(+) = 3-dehydroshikimate + NADPH + H(+)</text>
        <dbReference type="Rhea" id="RHEA:17737"/>
        <dbReference type="ChEBI" id="CHEBI:15378"/>
        <dbReference type="ChEBI" id="CHEBI:16630"/>
        <dbReference type="ChEBI" id="CHEBI:36208"/>
        <dbReference type="ChEBI" id="CHEBI:57783"/>
        <dbReference type="ChEBI" id="CHEBI:58349"/>
        <dbReference type="EC" id="1.1.1.25"/>
    </reaction>
</comment>
<evidence type="ECO:0000256" key="7">
    <source>
        <dbReference type="ARBA" id="ARBA00049442"/>
    </source>
</evidence>
<feature type="binding site" evidence="8">
    <location>
        <begin position="131"/>
        <end position="135"/>
    </location>
    <ligand>
        <name>NADP(+)</name>
        <dbReference type="ChEBI" id="CHEBI:58349"/>
    </ligand>
</feature>
<dbReference type="GO" id="GO:0050661">
    <property type="term" value="F:NADP binding"/>
    <property type="evidence" value="ECO:0007669"/>
    <property type="project" value="InterPro"/>
</dbReference>
<feature type="binding site" evidence="8">
    <location>
        <position position="225"/>
    </location>
    <ligand>
        <name>NADP(+)</name>
        <dbReference type="ChEBI" id="CHEBI:58349"/>
    </ligand>
</feature>
<dbReference type="Pfam" id="PF08501">
    <property type="entry name" value="Shikimate_dh_N"/>
    <property type="match status" value="1"/>
</dbReference>
<keyword evidence="6 8" id="KW-0057">Aromatic amino acid biosynthesis</keyword>
<dbReference type="Pfam" id="PF01488">
    <property type="entry name" value="Shikimate_DH"/>
    <property type="match status" value="1"/>
</dbReference>
<dbReference type="InterPro" id="IPR022893">
    <property type="entry name" value="Shikimate_DH_fam"/>
</dbReference>
<proteinExistence type="inferred from homology"/>
<evidence type="ECO:0000259" key="11">
    <source>
        <dbReference type="Pfam" id="PF18317"/>
    </source>
</evidence>
<dbReference type="Gene3D" id="3.40.50.720">
    <property type="entry name" value="NAD(P)-binding Rossmann-like Domain"/>
    <property type="match status" value="1"/>
</dbReference>
<keyword evidence="5 8" id="KW-0560">Oxidoreductase</keyword>
<accession>A0A9D0ZP93</accession>
<dbReference type="GO" id="GO:0008652">
    <property type="term" value="P:amino acid biosynthetic process"/>
    <property type="evidence" value="ECO:0007669"/>
    <property type="project" value="UniProtKB-KW"/>
</dbReference>
<evidence type="ECO:0000256" key="1">
    <source>
        <dbReference type="ARBA" id="ARBA00004871"/>
    </source>
</evidence>
<dbReference type="InterPro" id="IPR036291">
    <property type="entry name" value="NAD(P)-bd_dom_sf"/>
</dbReference>
<comment type="caution">
    <text evidence="12">The sequence shown here is derived from an EMBL/GenBank/DDBJ whole genome shotgun (WGS) entry which is preliminary data.</text>
</comment>
<evidence type="ECO:0000256" key="4">
    <source>
        <dbReference type="ARBA" id="ARBA00022857"/>
    </source>
</evidence>
<dbReference type="InterPro" id="IPR046346">
    <property type="entry name" value="Aminoacid_DH-like_N_sf"/>
</dbReference>
<evidence type="ECO:0000256" key="3">
    <source>
        <dbReference type="ARBA" id="ARBA00022605"/>
    </source>
</evidence>
<feature type="active site" description="Proton acceptor" evidence="8">
    <location>
        <position position="71"/>
    </location>
</feature>
<dbReference type="AlphaFoldDB" id="A0A9D0ZP93"/>
<dbReference type="NCBIfam" id="TIGR00507">
    <property type="entry name" value="aroE"/>
    <property type="match status" value="1"/>
</dbReference>
<evidence type="ECO:0000256" key="6">
    <source>
        <dbReference type="ARBA" id="ARBA00023141"/>
    </source>
</evidence>
<dbReference type="InterPro" id="IPR041121">
    <property type="entry name" value="SDH_C"/>
</dbReference>
<dbReference type="Gene3D" id="3.40.50.10860">
    <property type="entry name" value="Leucine Dehydrogenase, chain A, domain 1"/>
    <property type="match status" value="1"/>
</dbReference>
<feature type="binding site" evidence="8">
    <location>
        <position position="67"/>
    </location>
    <ligand>
        <name>shikimate</name>
        <dbReference type="ChEBI" id="CHEBI:36208"/>
    </ligand>
</feature>
<comment type="function">
    <text evidence="8">Involved in the biosynthesis of the chorismate, which leads to the biosynthesis of aromatic amino acids. Catalyzes the reversible NADPH linked reduction of 3-dehydroshikimate (DHSA) to yield shikimate (SA).</text>
</comment>
<organism evidence="12 13">
    <name type="scientific">Candidatus Pullichristensenella stercorigallinarum</name>
    <dbReference type="NCBI Taxonomy" id="2840909"/>
    <lineage>
        <taxon>Bacteria</taxon>
        <taxon>Bacillati</taxon>
        <taxon>Bacillota</taxon>
        <taxon>Clostridia</taxon>
        <taxon>Candidatus Pullichristensenella</taxon>
    </lineage>
</organism>
<dbReference type="InterPro" id="IPR013708">
    <property type="entry name" value="Shikimate_DH-bd_N"/>
</dbReference>
<feature type="domain" description="Quinate/shikimate 5-dehydrogenase/glutamyl-tRNA reductase" evidence="9">
    <location>
        <begin position="121"/>
        <end position="197"/>
    </location>
</feature>
<name>A0A9D0ZP93_9FIRM</name>
<feature type="domain" description="Shikimate dehydrogenase substrate binding N-terminal" evidence="10">
    <location>
        <begin position="12"/>
        <end position="94"/>
    </location>
</feature>
<keyword evidence="3 8" id="KW-0028">Amino-acid biosynthesis</keyword>
<dbReference type="SUPFAM" id="SSF53223">
    <property type="entry name" value="Aminoacid dehydrogenase-like, N-terminal domain"/>
    <property type="match status" value="1"/>
</dbReference>
<dbReference type="EC" id="1.1.1.25" evidence="2 8"/>
<sequence>MEKNYRAELVGVFGDPVDGNPTGIMEEAGFRAKGLNYRYITAKVLPEALGAAIAGARAIHMKGFNLTMPHKVRVIPFLDGITNAARIIGAVNTVYEENGRYIGENTDGKGFVEAMKMQGAPIDGKKIVLLGAGGAGKAIGVECALAGARHITIINRNRARGEELARAIADNTPCAAAYRPWEGTVRIPDCDILVNATCVGLAPDAEQKPDIDYDGIRPGMVVSDVVFNPEWPPFLREARARGAKAITGLGMLVCQGARNFTLWTGEEAPFTAMFDALKGEFNS</sequence>
<evidence type="ECO:0000256" key="5">
    <source>
        <dbReference type="ARBA" id="ARBA00023002"/>
    </source>
</evidence>
<dbReference type="Pfam" id="PF18317">
    <property type="entry name" value="SDH_C"/>
    <property type="match status" value="1"/>
</dbReference>
<evidence type="ECO:0000256" key="8">
    <source>
        <dbReference type="HAMAP-Rule" id="MF_00222"/>
    </source>
</evidence>